<evidence type="ECO:0000256" key="2">
    <source>
        <dbReference type="ARBA" id="ARBA00005585"/>
    </source>
</evidence>
<evidence type="ECO:0000256" key="8">
    <source>
        <dbReference type="SAM" id="MobiDB-lite"/>
    </source>
</evidence>
<dbReference type="PANTHER" id="PTHR10796:SF181">
    <property type="entry name" value="SSD DOMAIN-CONTAINING PROTEIN"/>
    <property type="match status" value="1"/>
</dbReference>
<dbReference type="Pfam" id="PF02460">
    <property type="entry name" value="Patched"/>
    <property type="match status" value="1"/>
</dbReference>
<feature type="region of interest" description="Disordered" evidence="8">
    <location>
        <begin position="571"/>
        <end position="598"/>
    </location>
</feature>
<dbReference type="AlphaFoldDB" id="A0A8S1H910"/>
<feature type="transmembrane region" description="Helical" evidence="9">
    <location>
        <begin position="1014"/>
        <end position="1032"/>
    </location>
</feature>
<evidence type="ECO:0000256" key="6">
    <source>
        <dbReference type="ARBA" id="ARBA00023136"/>
    </source>
</evidence>
<comment type="subcellular location">
    <subcellularLocation>
        <location evidence="1">Cell membrane</location>
        <topology evidence="1">Multi-pass membrane protein</topology>
    </subcellularLocation>
</comment>
<name>A0A8S1H910_9PELO</name>
<comment type="similarity">
    <text evidence="2">Belongs to the patched family.</text>
</comment>
<evidence type="ECO:0000256" key="3">
    <source>
        <dbReference type="ARBA" id="ARBA00022475"/>
    </source>
</evidence>
<feature type="transmembrane region" description="Helical" evidence="9">
    <location>
        <begin position="1114"/>
        <end position="1138"/>
    </location>
</feature>
<feature type="transmembrane region" description="Helical" evidence="9">
    <location>
        <begin position="353"/>
        <end position="376"/>
    </location>
</feature>
<keyword evidence="6 9" id="KW-0472">Membrane</keyword>
<dbReference type="InterPro" id="IPR003392">
    <property type="entry name" value="PTHD_SSD"/>
</dbReference>
<evidence type="ECO:0000313" key="12">
    <source>
        <dbReference type="Proteomes" id="UP000835052"/>
    </source>
</evidence>
<feature type="transmembrane region" description="Helical" evidence="9">
    <location>
        <begin position="427"/>
        <end position="450"/>
    </location>
</feature>
<dbReference type="InterPro" id="IPR000731">
    <property type="entry name" value="SSD"/>
</dbReference>
<dbReference type="Gene3D" id="3.30.420.10">
    <property type="entry name" value="Ribonuclease H-like superfamily/Ribonuclease H"/>
    <property type="match status" value="1"/>
</dbReference>
<evidence type="ECO:0000256" key="7">
    <source>
        <dbReference type="ARBA" id="ARBA00023180"/>
    </source>
</evidence>
<dbReference type="OrthoDB" id="6510177at2759"/>
<dbReference type="EMBL" id="CAJGYM010000031">
    <property type="protein sequence ID" value="CAD6193006.1"/>
    <property type="molecule type" value="Genomic_DNA"/>
</dbReference>
<proteinExistence type="inferred from homology"/>
<evidence type="ECO:0000256" key="5">
    <source>
        <dbReference type="ARBA" id="ARBA00022989"/>
    </source>
</evidence>
<keyword evidence="4 9" id="KW-0812">Transmembrane</keyword>
<evidence type="ECO:0000256" key="9">
    <source>
        <dbReference type="SAM" id="Phobius"/>
    </source>
</evidence>
<dbReference type="GO" id="GO:0018996">
    <property type="term" value="P:molting cycle, collagen and cuticulin-based cuticle"/>
    <property type="evidence" value="ECO:0007669"/>
    <property type="project" value="TreeGrafter"/>
</dbReference>
<keyword evidence="7" id="KW-0325">Glycoprotein</keyword>
<dbReference type="PROSITE" id="PS50156">
    <property type="entry name" value="SSD"/>
    <property type="match status" value="1"/>
</dbReference>
<feature type="transmembrane region" description="Helical" evidence="9">
    <location>
        <begin position="503"/>
        <end position="522"/>
    </location>
</feature>
<sequence>MRIDCVERRFAHLFGLYSGVVVRHPWPFFIIPLFISAALSTGLVNHQQAFLKDELELYTPTDAQARAELKQLDELFHINDSDPFYATRRYDIRRAGYIIVTHRDDDEDILNPLVMHAAMQLWTVVQSLTVEDEEDRRINYPSICVKFPIPPEFSKALHTLFNPNMTTPDEICVSNPLVEMFKLLLVSDRSFLNRSIDEMTLGQISDAIQFDSGGMTHLLGGVTLDDDRRISGAKAMMLPYALRHSSQVEDWLAEKWEIRLADFLLQYNSPVIRASWWTYETLAAESARDRNQLIDMLMPCFFCVSIYTIACCCVLSWRRSRPWLAIGGVISAAMAIASAVGLLLHLGFGMTSVAYSMPFIVFSVGVDNVFILLSAWRSTPSTASLEERMEETFADAAVSITVTSLTDLISFGVGCATPFPSVQMFCMYAVVAVVFTYIYQLTFFAAVMVFTSKREMANRSCLTFRKIHKSIETWTPAKDANEDRSFEKNSILAQFFKTTYSDWLLNPIVRVIILTLFVAYLVNMGRTFGNKNLTDNDKRAIVVGRQNGLTMMTLAGMFGVTEAGISQFLKRQKAPDGSTNSQRTGRPQPIQDSPPLRSDGKFFLNFAISAIRLDRETTSECCWNHGKTVKWAKEHLNWTRQDWNKILWSDESKFLLFGSDGIQCVRRPIGSRYHPKYQLPTVKHGGGSCMVWGAFSGSGIGPLHRVNGIMDKHVYKDILQNQVLPHLRAMGRGSVYQRDNDPKHTSLFVKDWFKSRRVNVMGWPSQSPDLNPIEHLWEELERRCANKKSQELQREAIASYGCTNVKLGLEPNDLLPANSYGKRTLQMAEKYFSDYGSSLHVWMYNLSSASLAPRRVWVVLEKEIELYEHTEFTGSSDSWLRTFLAFVKQAGLLITPENFVYILKNVFLSQPQFAKYARDVVFDVAGANLDASRIPVQLRHVGSANQSRAMHLFRRLAETSELNTGVYADFFQFAEQYNAVLPGTLSSIAYAGVAVVAVSLIFDPGTRCQLMGEYLSSIVSINIGILGFMTFWSVRLDFISMVTIVMSIGFCVDFAAHLAYNFAKGENVLPADRMRNALYAVGAPILQSASSTILGVSFMASAESYVFRSFLKTIVLVILLGALHGLVILPVLLSMFFCGSSTSSKSSKEHVEEIERKLHAQYKNPARTASIQFLSNPDLYSLPASTEYSLASLEYQRKTKPPLGPPPAISATNSPSTEPPMRQLGQAPPRELSGSSSTSQPPEYEERDPNNPPMFPMRAKLKYNKRKVEPTRDLYFPT</sequence>
<feature type="transmembrane region" description="Helical" evidence="9">
    <location>
        <begin position="296"/>
        <end position="317"/>
    </location>
</feature>
<gene>
    <name evidence="11" type="ORF">CAUJ_LOCUS8925</name>
</gene>
<dbReference type="GO" id="GO:0005886">
    <property type="term" value="C:plasma membrane"/>
    <property type="evidence" value="ECO:0007669"/>
    <property type="project" value="UniProtKB-SubCell"/>
</dbReference>
<dbReference type="GO" id="GO:0003676">
    <property type="term" value="F:nucleic acid binding"/>
    <property type="evidence" value="ECO:0007669"/>
    <property type="project" value="InterPro"/>
</dbReference>
<feature type="region of interest" description="Disordered" evidence="8">
    <location>
        <begin position="1197"/>
        <end position="1278"/>
    </location>
</feature>
<dbReference type="PANTHER" id="PTHR10796">
    <property type="entry name" value="PATCHED-RELATED"/>
    <property type="match status" value="1"/>
</dbReference>
<feature type="transmembrane region" description="Helical" evidence="9">
    <location>
        <begin position="323"/>
        <end position="346"/>
    </location>
</feature>
<dbReference type="SUPFAM" id="SSF82866">
    <property type="entry name" value="Multidrug efflux transporter AcrB transmembrane domain"/>
    <property type="match status" value="2"/>
</dbReference>
<organism evidence="11 12">
    <name type="scientific">Caenorhabditis auriculariae</name>
    <dbReference type="NCBI Taxonomy" id="2777116"/>
    <lineage>
        <taxon>Eukaryota</taxon>
        <taxon>Metazoa</taxon>
        <taxon>Ecdysozoa</taxon>
        <taxon>Nematoda</taxon>
        <taxon>Chromadorea</taxon>
        <taxon>Rhabditida</taxon>
        <taxon>Rhabditina</taxon>
        <taxon>Rhabditomorpha</taxon>
        <taxon>Rhabditoidea</taxon>
        <taxon>Rhabditidae</taxon>
        <taxon>Peloderinae</taxon>
        <taxon>Caenorhabditis</taxon>
    </lineage>
</organism>
<dbReference type="FunFam" id="1.20.1640.10:FF:000013">
    <property type="entry name" value="PaTched Related family"/>
    <property type="match status" value="1"/>
</dbReference>
<accession>A0A8S1H910</accession>
<keyword evidence="12" id="KW-1185">Reference proteome</keyword>
<dbReference type="Gene3D" id="1.20.1640.10">
    <property type="entry name" value="Multidrug efflux transporter AcrB transmembrane domain"/>
    <property type="match status" value="2"/>
</dbReference>
<feature type="domain" description="SSD" evidence="10">
    <location>
        <begin position="295"/>
        <end position="450"/>
    </location>
</feature>
<dbReference type="Proteomes" id="UP000835052">
    <property type="component" value="Unassembled WGS sequence"/>
</dbReference>
<keyword evidence="5 9" id="KW-1133">Transmembrane helix</keyword>
<comment type="caution">
    <text evidence="11">The sequence shown here is derived from an EMBL/GenBank/DDBJ whole genome shotgun (WGS) entry which is preliminary data.</text>
</comment>
<evidence type="ECO:0000259" key="10">
    <source>
        <dbReference type="PROSITE" id="PS50156"/>
    </source>
</evidence>
<dbReference type="GO" id="GO:0006897">
    <property type="term" value="P:endocytosis"/>
    <property type="evidence" value="ECO:0007669"/>
    <property type="project" value="TreeGrafter"/>
</dbReference>
<protein>
    <recommendedName>
        <fullName evidence="10">SSD domain-containing protein</fullName>
    </recommendedName>
</protein>
<evidence type="ECO:0000256" key="4">
    <source>
        <dbReference type="ARBA" id="ARBA00022692"/>
    </source>
</evidence>
<dbReference type="InterPro" id="IPR051697">
    <property type="entry name" value="Patched_domain-protein"/>
</dbReference>
<dbReference type="InterPro" id="IPR036397">
    <property type="entry name" value="RNaseH_sf"/>
</dbReference>
<keyword evidence="3" id="KW-1003">Cell membrane</keyword>
<evidence type="ECO:0000256" key="1">
    <source>
        <dbReference type="ARBA" id="ARBA00004651"/>
    </source>
</evidence>
<feature type="transmembrane region" description="Helical" evidence="9">
    <location>
        <begin position="979"/>
        <end position="1002"/>
    </location>
</feature>
<dbReference type="GO" id="GO:0030659">
    <property type="term" value="C:cytoplasmic vesicle membrane"/>
    <property type="evidence" value="ECO:0007669"/>
    <property type="project" value="TreeGrafter"/>
</dbReference>
<feature type="transmembrane region" description="Helical" evidence="9">
    <location>
        <begin position="1077"/>
        <end position="1102"/>
    </location>
</feature>
<dbReference type="Pfam" id="PF13358">
    <property type="entry name" value="DDE_3"/>
    <property type="match status" value="1"/>
</dbReference>
<feature type="transmembrane region" description="Helical" evidence="9">
    <location>
        <begin position="1038"/>
        <end position="1056"/>
    </location>
</feature>
<evidence type="ECO:0000313" key="11">
    <source>
        <dbReference type="EMBL" id="CAD6193006.1"/>
    </source>
</evidence>
<dbReference type="InterPro" id="IPR038717">
    <property type="entry name" value="Tc1-like_DDE_dom"/>
</dbReference>
<reference evidence="11" key="1">
    <citation type="submission" date="2020-10" db="EMBL/GenBank/DDBJ databases">
        <authorList>
            <person name="Kikuchi T."/>
        </authorList>
    </citation>
    <scope>NUCLEOTIDE SEQUENCE</scope>
    <source>
        <strain evidence="11">NKZ352</strain>
    </source>
</reference>